<keyword evidence="6" id="KW-1185">Reference proteome</keyword>
<dbReference type="SUPFAM" id="SSF54909">
    <property type="entry name" value="Dimeric alpha+beta barrel"/>
    <property type="match status" value="1"/>
</dbReference>
<organism evidence="5 6">
    <name type="scientific">Leucobacter tardus</name>
    <dbReference type="NCBI Taxonomy" id="501483"/>
    <lineage>
        <taxon>Bacteria</taxon>
        <taxon>Bacillati</taxon>
        <taxon>Actinomycetota</taxon>
        <taxon>Actinomycetes</taxon>
        <taxon>Micrococcales</taxon>
        <taxon>Microbacteriaceae</taxon>
        <taxon>Leucobacter</taxon>
    </lineage>
</organism>
<keyword evidence="3" id="KW-0804">Transcription</keyword>
<dbReference type="InterPro" id="IPR011008">
    <property type="entry name" value="Dimeric_a/b-barrel"/>
</dbReference>
<gene>
    <name evidence="5" type="ORF">J4H85_00690</name>
</gene>
<keyword evidence="2" id="KW-0238">DNA-binding</keyword>
<evidence type="ECO:0000313" key="5">
    <source>
        <dbReference type="EMBL" id="MBO2988516.1"/>
    </source>
</evidence>
<dbReference type="PANTHER" id="PTHR30154">
    <property type="entry name" value="LEUCINE-RESPONSIVE REGULATORY PROTEIN"/>
    <property type="match status" value="1"/>
</dbReference>
<dbReference type="GO" id="GO:0043565">
    <property type="term" value="F:sequence-specific DNA binding"/>
    <property type="evidence" value="ECO:0007669"/>
    <property type="project" value="InterPro"/>
</dbReference>
<dbReference type="RefSeq" id="WP_208235925.1">
    <property type="nucleotide sequence ID" value="NZ_BAAAQU010000001.1"/>
</dbReference>
<proteinExistence type="predicted"/>
<dbReference type="SUPFAM" id="SSF46785">
    <property type="entry name" value="Winged helix' DNA-binding domain"/>
    <property type="match status" value="2"/>
</dbReference>
<dbReference type="PANTHER" id="PTHR30154:SF34">
    <property type="entry name" value="TRANSCRIPTIONAL REGULATOR AZLB"/>
    <property type="match status" value="1"/>
</dbReference>
<dbReference type="InterPro" id="IPR036390">
    <property type="entry name" value="WH_DNA-bd_sf"/>
</dbReference>
<dbReference type="InterPro" id="IPR000485">
    <property type="entry name" value="AsnC-type_HTH_dom"/>
</dbReference>
<evidence type="ECO:0000256" key="3">
    <source>
        <dbReference type="ARBA" id="ARBA00023163"/>
    </source>
</evidence>
<evidence type="ECO:0000259" key="4">
    <source>
        <dbReference type="PROSITE" id="PS50956"/>
    </source>
</evidence>
<dbReference type="GO" id="GO:0043200">
    <property type="term" value="P:response to amino acid"/>
    <property type="evidence" value="ECO:0007669"/>
    <property type="project" value="TreeGrafter"/>
</dbReference>
<evidence type="ECO:0000313" key="6">
    <source>
        <dbReference type="Proteomes" id="UP000668403"/>
    </source>
</evidence>
<dbReference type="PROSITE" id="PS50956">
    <property type="entry name" value="HTH_ASNC_2"/>
    <property type="match status" value="1"/>
</dbReference>
<dbReference type="SMART" id="SM00344">
    <property type="entry name" value="HTH_ASNC"/>
    <property type="match status" value="1"/>
</dbReference>
<feature type="domain" description="HTH asnC-type" evidence="4">
    <location>
        <begin position="182"/>
        <end position="236"/>
    </location>
</feature>
<dbReference type="Proteomes" id="UP000668403">
    <property type="component" value="Unassembled WGS sequence"/>
</dbReference>
<keyword evidence="1" id="KW-0805">Transcription regulation</keyword>
<accession>A0A939QB56</accession>
<sequence length="325" mass="35177">MALKTGRTELSDLHLRIIAALQVDGRAPWSRIADALGEPERTVARYGVELLEEGVVTVAAIRSLANRVIVSCECTPGSARLTAQAMTQQEGTIYSYLTTGTSDVVTEVGYSGDLVDLLTLQVPATPGITRFSAFPVLRYFKTVRGWRVGALSPAEERALTPRAGSDDLGASTLAAQGQHDDEIIACLEEDGRANMESIARRTQVSATSASRRVEWLVGSGQISIRALVEPAAIGLPVEAMLWVESPPDRVEVLGAWLRERTEVRYLAAIAGDAQLLVDVTVSTHAQLYAFLAHEMWKGASRVRTDLVVEARKRGGRALAVNRDSR</sequence>
<dbReference type="EMBL" id="JAGFBF010000001">
    <property type="protein sequence ID" value="MBO2988516.1"/>
    <property type="molecule type" value="Genomic_DNA"/>
</dbReference>
<reference evidence="5" key="1">
    <citation type="submission" date="2021-03" db="EMBL/GenBank/DDBJ databases">
        <title>Leucobacter chromiisoli sp. nov., isolated from chromium-containing soil of chemical plant.</title>
        <authorList>
            <person name="Xu Z."/>
        </authorList>
    </citation>
    <scope>NUCLEOTIDE SEQUENCE</scope>
    <source>
        <strain evidence="5">K 70/01</strain>
    </source>
</reference>
<dbReference type="Gene3D" id="3.30.70.920">
    <property type="match status" value="1"/>
</dbReference>
<dbReference type="InterPro" id="IPR036388">
    <property type="entry name" value="WH-like_DNA-bd_sf"/>
</dbReference>
<protein>
    <submittedName>
        <fullName evidence="5">AsnC family transcriptional regulator</fullName>
    </submittedName>
</protein>
<evidence type="ECO:0000256" key="2">
    <source>
        <dbReference type="ARBA" id="ARBA00023125"/>
    </source>
</evidence>
<dbReference type="GO" id="GO:0005829">
    <property type="term" value="C:cytosol"/>
    <property type="evidence" value="ECO:0007669"/>
    <property type="project" value="TreeGrafter"/>
</dbReference>
<comment type="caution">
    <text evidence="5">The sequence shown here is derived from an EMBL/GenBank/DDBJ whole genome shotgun (WGS) entry which is preliminary data.</text>
</comment>
<dbReference type="Pfam" id="PF13404">
    <property type="entry name" value="HTH_AsnC-type"/>
    <property type="match status" value="2"/>
</dbReference>
<dbReference type="InterPro" id="IPR019888">
    <property type="entry name" value="Tscrpt_reg_AsnC-like"/>
</dbReference>
<evidence type="ECO:0000256" key="1">
    <source>
        <dbReference type="ARBA" id="ARBA00023015"/>
    </source>
</evidence>
<dbReference type="AlphaFoldDB" id="A0A939QB56"/>
<name>A0A939QB56_9MICO</name>
<dbReference type="Gene3D" id="1.10.10.10">
    <property type="entry name" value="Winged helix-like DNA-binding domain superfamily/Winged helix DNA-binding domain"/>
    <property type="match status" value="2"/>
</dbReference>